<gene>
    <name evidence="1" type="ORF">SAMN05428998_11070</name>
</gene>
<dbReference type="STRING" id="560819.SAMN05428998_11070"/>
<evidence type="ECO:0000313" key="2">
    <source>
        <dbReference type="Proteomes" id="UP000192917"/>
    </source>
</evidence>
<dbReference type="EMBL" id="FWZX01000010">
    <property type="protein sequence ID" value="SMF29849.1"/>
    <property type="molecule type" value="Genomic_DNA"/>
</dbReference>
<keyword evidence="2" id="KW-1185">Reference proteome</keyword>
<protein>
    <submittedName>
        <fullName evidence="1">Uncharacterized protein</fullName>
    </submittedName>
</protein>
<name>A0A1Y6BUU4_9PROT</name>
<sequence>MRVVVAPITHSDPQREPALRLPDAVARNLGLDSDPHWVVLSQLNRFAWPGYDLAEIPGRGGEVAYGMLSAGFYEQIRREILHLNAERKIRQIPR</sequence>
<proteinExistence type="predicted"/>
<evidence type="ECO:0000313" key="1">
    <source>
        <dbReference type="EMBL" id="SMF29849.1"/>
    </source>
</evidence>
<dbReference type="Proteomes" id="UP000192917">
    <property type="component" value="Unassembled WGS sequence"/>
</dbReference>
<organism evidence="1 2">
    <name type="scientific">Tistlia consotensis USBA 355</name>
    <dbReference type="NCBI Taxonomy" id="560819"/>
    <lineage>
        <taxon>Bacteria</taxon>
        <taxon>Pseudomonadati</taxon>
        <taxon>Pseudomonadota</taxon>
        <taxon>Alphaproteobacteria</taxon>
        <taxon>Rhodospirillales</taxon>
        <taxon>Rhodovibrionaceae</taxon>
        <taxon>Tistlia</taxon>
    </lineage>
</organism>
<reference evidence="1 2" key="1">
    <citation type="submission" date="2017-04" db="EMBL/GenBank/DDBJ databases">
        <authorList>
            <person name="Afonso C.L."/>
            <person name="Miller P.J."/>
            <person name="Scott M.A."/>
            <person name="Spackman E."/>
            <person name="Goraichik I."/>
            <person name="Dimitrov K.M."/>
            <person name="Suarez D.L."/>
            <person name="Swayne D.E."/>
        </authorList>
    </citation>
    <scope>NUCLEOTIDE SEQUENCE [LARGE SCALE GENOMIC DNA]</scope>
    <source>
        <strain evidence="1 2">USBA 355</strain>
    </source>
</reference>
<dbReference type="AlphaFoldDB" id="A0A1Y6BUU4"/>
<accession>A0A1Y6BUU4</accession>
<dbReference type="RefSeq" id="WP_085123294.1">
    <property type="nucleotide sequence ID" value="NZ_FWZX01000010.1"/>
</dbReference>